<gene>
    <name evidence="3" type="ORF">SAMN05444128_1454</name>
</gene>
<feature type="domain" description="Tail specific protease" evidence="2">
    <location>
        <begin position="256"/>
        <end position="311"/>
    </location>
</feature>
<dbReference type="EMBL" id="FTPP01000001">
    <property type="protein sequence ID" value="SIT84832.1"/>
    <property type="molecule type" value="Genomic_DNA"/>
</dbReference>
<dbReference type="SUPFAM" id="SSF52096">
    <property type="entry name" value="ClpP/crotonase"/>
    <property type="match status" value="1"/>
</dbReference>
<dbReference type="OrthoDB" id="6397760at2"/>
<feature type="chain" id="PRO_5013023556" evidence="1">
    <location>
        <begin position="19"/>
        <end position="431"/>
    </location>
</feature>
<evidence type="ECO:0000259" key="2">
    <source>
        <dbReference type="Pfam" id="PF03572"/>
    </source>
</evidence>
<dbReference type="Pfam" id="PF03572">
    <property type="entry name" value="Peptidase_S41"/>
    <property type="match status" value="2"/>
</dbReference>
<sequence length="431" mass="49323">MRILLILALLLSAPVANAQVDVYLADLEALRTFLEKTPSYRTQIRGSKLSAYNELYGQLAADTSADLSSYEQFCRLSKLLSPIRDNHLSLYQTPQFHHFKDSVSTNNYVASEEFQHYPRVELNVDSLKSVLLQKPTDSVEGIYHFGKSYRVGLFRRSDKEYLGVVLDSDVKVWQKGQIAVRLYQTGLGTFKAVYGHPAYKYFILQNNEKLRNQTLLNSQFYAFGALNQYTKHQHQTDYINIPGTSRFELKSVADDVQYLLIRSFQVNSATRQQSQAFYESIKDSLTADNLILDLRNNEGGAPKEMLKYYKLLREYSRKGNLYVLLNNGTLSQAEIFTLKLQKLKNTTTAGQTTKGMLSYGSNYGKREKLPSGQFVLYITDTKNKRAFLKYEERGIDPAIELLPDADWTDQILERIKGRKPVVSSENRPEKG</sequence>
<organism evidence="3 4">
    <name type="scientific">Pontibacter indicus</name>
    <dbReference type="NCBI Taxonomy" id="1317125"/>
    <lineage>
        <taxon>Bacteria</taxon>
        <taxon>Pseudomonadati</taxon>
        <taxon>Bacteroidota</taxon>
        <taxon>Cytophagia</taxon>
        <taxon>Cytophagales</taxon>
        <taxon>Hymenobacteraceae</taxon>
        <taxon>Pontibacter</taxon>
    </lineage>
</organism>
<dbReference type="AlphaFoldDB" id="A0A1R3X1S6"/>
<feature type="domain" description="Tail specific protease" evidence="2">
    <location>
        <begin position="315"/>
        <end position="400"/>
    </location>
</feature>
<dbReference type="Gene3D" id="3.90.226.10">
    <property type="entry name" value="2-enoyl-CoA Hydratase, Chain A, domain 1"/>
    <property type="match status" value="2"/>
</dbReference>
<dbReference type="InterPro" id="IPR005151">
    <property type="entry name" value="Tail-specific_protease"/>
</dbReference>
<evidence type="ECO:0000313" key="3">
    <source>
        <dbReference type="EMBL" id="SIT84832.1"/>
    </source>
</evidence>
<accession>A0A1R3X1S6</accession>
<evidence type="ECO:0000256" key="1">
    <source>
        <dbReference type="SAM" id="SignalP"/>
    </source>
</evidence>
<evidence type="ECO:0000313" key="4">
    <source>
        <dbReference type="Proteomes" id="UP000187181"/>
    </source>
</evidence>
<protein>
    <submittedName>
        <fullName evidence="3">Peptidase family S41</fullName>
    </submittedName>
</protein>
<dbReference type="STRING" id="1317125.SAMN05444128_1454"/>
<dbReference type="Proteomes" id="UP000187181">
    <property type="component" value="Unassembled WGS sequence"/>
</dbReference>
<name>A0A1R3X1S6_9BACT</name>
<dbReference type="InterPro" id="IPR029045">
    <property type="entry name" value="ClpP/crotonase-like_dom_sf"/>
</dbReference>
<reference evidence="4" key="1">
    <citation type="submission" date="2017-01" db="EMBL/GenBank/DDBJ databases">
        <authorList>
            <person name="Varghese N."/>
            <person name="Submissions S."/>
        </authorList>
    </citation>
    <scope>NUCLEOTIDE SEQUENCE [LARGE SCALE GENOMIC DNA]</scope>
    <source>
        <strain evidence="4">LP100</strain>
    </source>
</reference>
<proteinExistence type="predicted"/>
<feature type="signal peptide" evidence="1">
    <location>
        <begin position="1"/>
        <end position="18"/>
    </location>
</feature>
<keyword evidence="1" id="KW-0732">Signal</keyword>
<keyword evidence="4" id="KW-1185">Reference proteome</keyword>
<dbReference type="RefSeq" id="WP_076667008.1">
    <property type="nucleotide sequence ID" value="NZ_FTPP01000001.1"/>
</dbReference>
<dbReference type="GO" id="GO:0006508">
    <property type="term" value="P:proteolysis"/>
    <property type="evidence" value="ECO:0007669"/>
    <property type="project" value="InterPro"/>
</dbReference>
<dbReference type="GO" id="GO:0008236">
    <property type="term" value="F:serine-type peptidase activity"/>
    <property type="evidence" value="ECO:0007669"/>
    <property type="project" value="InterPro"/>
</dbReference>